<dbReference type="EMBL" id="JANBPK010001510">
    <property type="protein sequence ID" value="KAJ2922160.1"/>
    <property type="molecule type" value="Genomic_DNA"/>
</dbReference>
<sequence>MADKENLPPNTIEKLRKQPLQYQREVTQEKAEQFTSDIKKFMEELQAGMKELASKHSKTEAYVKLIVMCKTHYKKKRKVNLYNAKIAQKSKELNDGRPPGHKASLAEIRAAVREDEDMEGLSSDKEEALREELEESRGLKEKGARISNRAATLDAGHIFQRMDEEMDALHERTGVVSLAFMAQSHINDSTPPGFIVSGGAAKFCLEVLRMSPDIITHQLELYACMRSTKKANPESLGNLQKSCKKLILDGLISITNDTNAEMSYKQHDSRIKVKYRVFLQGWPAGVPFKPPGRISTMDEIRALRDTLVSGDCIWSTLTRREVEEAASEVQQAPKKPCKKRLDAGKKRGANKRKTAQRPENNEGEDESDDKVEEPPRKKAKRANKAAAMIPPAVFKSTEFIENSDKD</sequence>
<feature type="region of interest" description="Disordered" evidence="1">
    <location>
        <begin position="325"/>
        <end position="406"/>
    </location>
</feature>
<evidence type="ECO:0000313" key="2">
    <source>
        <dbReference type="EMBL" id="KAJ2922160.1"/>
    </source>
</evidence>
<dbReference type="Proteomes" id="UP001140091">
    <property type="component" value="Unassembled WGS sequence"/>
</dbReference>
<dbReference type="OrthoDB" id="3247681at2759"/>
<protein>
    <submittedName>
        <fullName evidence="2">Uncharacterized protein</fullName>
    </submittedName>
</protein>
<keyword evidence="3" id="KW-1185">Reference proteome</keyword>
<proteinExistence type="predicted"/>
<name>A0A9W8M7Y6_9AGAR</name>
<reference evidence="2" key="1">
    <citation type="submission" date="2022-06" db="EMBL/GenBank/DDBJ databases">
        <title>Genome Sequence of Candolleomyces eurysporus.</title>
        <authorList>
            <person name="Buettner E."/>
        </authorList>
    </citation>
    <scope>NUCLEOTIDE SEQUENCE</scope>
    <source>
        <strain evidence="2">VTCC 930004</strain>
    </source>
</reference>
<accession>A0A9W8M7Y6</accession>
<feature type="compositionally biased region" description="Acidic residues" evidence="1">
    <location>
        <begin position="361"/>
        <end position="371"/>
    </location>
</feature>
<comment type="caution">
    <text evidence="2">The sequence shown here is derived from an EMBL/GenBank/DDBJ whole genome shotgun (WGS) entry which is preliminary data.</text>
</comment>
<evidence type="ECO:0000313" key="3">
    <source>
        <dbReference type="Proteomes" id="UP001140091"/>
    </source>
</evidence>
<dbReference type="AlphaFoldDB" id="A0A9W8M7Y6"/>
<feature type="non-terminal residue" evidence="2">
    <location>
        <position position="1"/>
    </location>
</feature>
<evidence type="ECO:0000256" key="1">
    <source>
        <dbReference type="SAM" id="MobiDB-lite"/>
    </source>
</evidence>
<feature type="compositionally biased region" description="Basic residues" evidence="1">
    <location>
        <begin position="346"/>
        <end position="355"/>
    </location>
</feature>
<gene>
    <name evidence="2" type="ORF">H1R20_g14939</name>
</gene>
<organism evidence="2 3">
    <name type="scientific">Candolleomyces eurysporus</name>
    <dbReference type="NCBI Taxonomy" id="2828524"/>
    <lineage>
        <taxon>Eukaryota</taxon>
        <taxon>Fungi</taxon>
        <taxon>Dikarya</taxon>
        <taxon>Basidiomycota</taxon>
        <taxon>Agaricomycotina</taxon>
        <taxon>Agaricomycetes</taxon>
        <taxon>Agaricomycetidae</taxon>
        <taxon>Agaricales</taxon>
        <taxon>Agaricineae</taxon>
        <taxon>Psathyrellaceae</taxon>
        <taxon>Candolleomyces</taxon>
    </lineage>
</organism>